<reference evidence="1 2" key="1">
    <citation type="submission" date="2015-09" db="EMBL/GenBank/DDBJ databases">
        <title>Host preference determinants of Valsa canker pathogens revealed by comparative genomics.</title>
        <authorList>
            <person name="Yin Z."/>
            <person name="Huang L."/>
        </authorList>
    </citation>
    <scope>NUCLEOTIDE SEQUENCE [LARGE SCALE GENOMIC DNA]</scope>
    <source>
        <strain evidence="1 2">03-1</strain>
    </source>
</reference>
<dbReference type="Gene3D" id="3.30.70.100">
    <property type="match status" value="1"/>
</dbReference>
<evidence type="ECO:0000313" key="2">
    <source>
        <dbReference type="Proteomes" id="UP000283895"/>
    </source>
</evidence>
<dbReference type="AlphaFoldDB" id="A0A423WSG1"/>
<protein>
    <recommendedName>
        <fullName evidence="3">ABM domain-containing protein</fullName>
    </recommendedName>
</protein>
<dbReference type="PANTHER" id="PTHR42052">
    <property type="entry name" value="ABM DOMAIN-CONTAINING PROTEIN"/>
    <property type="match status" value="1"/>
</dbReference>
<organism evidence="1 2">
    <name type="scientific">Cytospora schulzeri</name>
    <dbReference type="NCBI Taxonomy" id="448051"/>
    <lineage>
        <taxon>Eukaryota</taxon>
        <taxon>Fungi</taxon>
        <taxon>Dikarya</taxon>
        <taxon>Ascomycota</taxon>
        <taxon>Pezizomycotina</taxon>
        <taxon>Sordariomycetes</taxon>
        <taxon>Sordariomycetidae</taxon>
        <taxon>Diaporthales</taxon>
        <taxon>Cytosporaceae</taxon>
        <taxon>Cytospora</taxon>
    </lineage>
</organism>
<comment type="caution">
    <text evidence="1">The sequence shown here is derived from an EMBL/GenBank/DDBJ whole genome shotgun (WGS) entry which is preliminary data.</text>
</comment>
<keyword evidence="2" id="KW-1185">Reference proteome</keyword>
<sequence length="224" mass="25453">MAITEVAILQSSSSPLPASLKSIFTEDIKNINGWAASKPDLDFEGTWLFQQVEDPSVMMMTAKWKDKKAYEQWVVSEEHLRVLPTVIPHLAMKDGKSNGDMWFLEGDMFTSVSNKAEGVEVGLLNSPVVSFNRYFVAAEGKDALERRFNQVKGLLEDFAKPVSVRGAWRTDDEDGPRHAEWAVVVGWPSVEKHMDFAKQESFAKYRELLAFITGFEARHYRRFS</sequence>
<dbReference type="SUPFAM" id="SSF54909">
    <property type="entry name" value="Dimeric alpha+beta barrel"/>
    <property type="match status" value="2"/>
</dbReference>
<dbReference type="EMBL" id="LKEA01000011">
    <property type="protein sequence ID" value="ROW06141.1"/>
    <property type="molecule type" value="Genomic_DNA"/>
</dbReference>
<dbReference type="Proteomes" id="UP000283895">
    <property type="component" value="Unassembled WGS sequence"/>
</dbReference>
<gene>
    <name evidence="1" type="ORF">VMCG_04601</name>
</gene>
<name>A0A423WSG1_9PEZI</name>
<dbReference type="PANTHER" id="PTHR42052:SF1">
    <property type="entry name" value="ABM DOMAIN-CONTAINING PROTEIN"/>
    <property type="match status" value="1"/>
</dbReference>
<dbReference type="OrthoDB" id="5150533at2759"/>
<accession>A0A423WSG1</accession>
<evidence type="ECO:0000313" key="1">
    <source>
        <dbReference type="EMBL" id="ROW06141.1"/>
    </source>
</evidence>
<dbReference type="InterPro" id="IPR011008">
    <property type="entry name" value="Dimeric_a/b-barrel"/>
</dbReference>
<evidence type="ECO:0008006" key="3">
    <source>
        <dbReference type="Google" id="ProtNLM"/>
    </source>
</evidence>
<proteinExistence type="predicted"/>